<gene>
    <name evidence="2" type="ORF">SacglDRAFT_02293</name>
</gene>
<evidence type="ECO:0000313" key="3">
    <source>
        <dbReference type="Proteomes" id="UP000005087"/>
    </source>
</evidence>
<sequence>MSESDADGPDVADLIDESPSFQRREWVVNRVGWVVIALIVTAGLAGVWGDGLASRAQVTSVDGRLRVDYERFVRNLGEATLQVSFARGSARDGAFRLALSQQYLSKHEVMATTPEPDTITVAGGQLVYEFPGRGDSALTVTFDLRPTSGPGVLDAVVGDVSGPPVRFRQFVYP</sequence>
<reference evidence="3" key="2">
    <citation type="submission" date="2012-01" db="EMBL/GenBank/DDBJ databases">
        <title>Noncontiguous Finished sequence of chromosome of Saccharomonospora glauca K62.</title>
        <authorList>
            <consortium name="US DOE Joint Genome Institute"/>
            <person name="Lucas S."/>
            <person name="Han J."/>
            <person name="Lapidus A."/>
            <person name="Cheng J.-F."/>
            <person name="Goodwin L."/>
            <person name="Pitluck S."/>
            <person name="Peters L."/>
            <person name="Mikhailova N."/>
            <person name="Held B."/>
            <person name="Detter J.C."/>
            <person name="Han C."/>
            <person name="Tapia R."/>
            <person name="Land M."/>
            <person name="Hauser L."/>
            <person name="Kyrpides N."/>
            <person name="Ivanova N."/>
            <person name="Pagani I."/>
            <person name="Brambilla E.-M."/>
            <person name="Klenk H.-P."/>
            <person name="Woyke T."/>
        </authorList>
    </citation>
    <scope>NUCLEOTIDE SEQUENCE [LARGE SCALE GENOMIC DNA]</scope>
    <source>
        <strain evidence="3">K62</strain>
    </source>
</reference>
<name>I1D2L4_9PSEU</name>
<dbReference type="AlphaFoldDB" id="I1D2L4"/>
<keyword evidence="1" id="KW-1133">Transmembrane helix</keyword>
<protein>
    <submittedName>
        <fullName evidence="2">Uncharacterized protein</fullName>
    </submittedName>
</protein>
<keyword evidence="3" id="KW-1185">Reference proteome</keyword>
<proteinExistence type="predicted"/>
<keyword evidence="1" id="KW-0472">Membrane</keyword>
<dbReference type="OrthoDB" id="3556037at2"/>
<evidence type="ECO:0000313" key="2">
    <source>
        <dbReference type="EMBL" id="EIE99188.1"/>
    </source>
</evidence>
<dbReference type="Proteomes" id="UP000005087">
    <property type="component" value="Chromosome"/>
</dbReference>
<dbReference type="EMBL" id="CM001484">
    <property type="protein sequence ID" value="EIE99188.1"/>
    <property type="molecule type" value="Genomic_DNA"/>
</dbReference>
<dbReference type="eggNOG" id="ENOG5032Y72">
    <property type="taxonomic scope" value="Bacteria"/>
</dbReference>
<accession>I1D2L4</accession>
<evidence type="ECO:0000256" key="1">
    <source>
        <dbReference type="SAM" id="Phobius"/>
    </source>
</evidence>
<reference evidence="2 3" key="1">
    <citation type="submission" date="2011-09" db="EMBL/GenBank/DDBJ databases">
        <authorList>
            <consortium name="US DOE Joint Genome Institute (JGI-PGF)"/>
            <person name="Lucas S."/>
            <person name="Han J."/>
            <person name="Lapidus A."/>
            <person name="Cheng J.-F."/>
            <person name="Goodwin L."/>
            <person name="Pitluck S."/>
            <person name="Peters L."/>
            <person name="Land M.L."/>
            <person name="Hauser L."/>
            <person name="Brambilla E."/>
            <person name="Klenk H.-P."/>
            <person name="Woyke T.J."/>
        </authorList>
    </citation>
    <scope>NUCLEOTIDE SEQUENCE [LARGE SCALE GENOMIC DNA]</scope>
    <source>
        <strain evidence="2 3">K62</strain>
    </source>
</reference>
<keyword evidence="1" id="KW-0812">Transmembrane</keyword>
<dbReference type="STRING" id="928724.SacglDRAFT_02293"/>
<organism evidence="2 3">
    <name type="scientific">Saccharomonospora glauca K62</name>
    <dbReference type="NCBI Taxonomy" id="928724"/>
    <lineage>
        <taxon>Bacteria</taxon>
        <taxon>Bacillati</taxon>
        <taxon>Actinomycetota</taxon>
        <taxon>Actinomycetes</taxon>
        <taxon>Pseudonocardiales</taxon>
        <taxon>Pseudonocardiaceae</taxon>
        <taxon>Saccharomonospora</taxon>
    </lineage>
</organism>
<feature type="transmembrane region" description="Helical" evidence="1">
    <location>
        <begin position="31"/>
        <end position="49"/>
    </location>
</feature>
<dbReference type="RefSeq" id="WP_005464609.1">
    <property type="nucleotide sequence ID" value="NZ_CM001484.1"/>
</dbReference>
<dbReference type="HOGENOM" id="CLU_132648_1_0_11"/>